<feature type="transmembrane region" description="Helical" evidence="2">
    <location>
        <begin position="160"/>
        <end position="187"/>
    </location>
</feature>
<gene>
    <name evidence="4" type="ORF">DM02DRAFT_677778</name>
</gene>
<sequence length="477" mass="51696">MTEQHRQRRSYIVRGFDELGLTSLYCSSADVKLLCLQRYVRLFAYGASTLVLVLYLQALGITKTRIGLFMTLTLAGDVCISFVLTLFADSVGRKAILAIGAALMAGSGAVFAFFENYWVLLAAAVFGVISPSGNEIGPFRAIEESVVAHLTTSSTRSDIYAWYSLLGTAGTACGMITCGWIVHYLSVDLRWELANAYRAVFLGYAILGLVKFILSLMLSGAVEAEKSKKPASTDANSCTEASPLLCDRNETANEQPKTRSRLAALLPNISKESLSVVISLCLLFAVDSFASGLAPLSWVTYFFRSRYHIEEGKLGSIFFVTSLISAASMIAASSFAKRFGNVNTMVFTHLPSAIFLALIPIPNDVYASVSFLILRACTQSMDVAPRSAFLAAIMLPQERTVIMGLVNVVKTAAQSLGPLITGLLAGHDLFWVSFVSAGSLKVGYDLGLLVIFKNHVREKAERERISAERRVGDEDGA</sequence>
<dbReference type="OrthoDB" id="10027823at2759"/>
<evidence type="ECO:0000313" key="5">
    <source>
        <dbReference type="Proteomes" id="UP000244855"/>
    </source>
</evidence>
<dbReference type="InterPro" id="IPR036259">
    <property type="entry name" value="MFS_trans_sf"/>
</dbReference>
<dbReference type="Pfam" id="PF07690">
    <property type="entry name" value="MFS_1"/>
    <property type="match status" value="1"/>
</dbReference>
<evidence type="ECO:0000313" key="4">
    <source>
        <dbReference type="EMBL" id="PVH91974.1"/>
    </source>
</evidence>
<dbReference type="SUPFAM" id="SSF103473">
    <property type="entry name" value="MFS general substrate transporter"/>
    <property type="match status" value="1"/>
</dbReference>
<feature type="transmembrane region" description="Helical" evidence="2">
    <location>
        <begin position="199"/>
        <end position="222"/>
    </location>
</feature>
<feature type="transmembrane region" description="Helical" evidence="2">
    <location>
        <begin position="95"/>
        <end position="114"/>
    </location>
</feature>
<evidence type="ECO:0000259" key="3">
    <source>
        <dbReference type="PROSITE" id="PS50850"/>
    </source>
</evidence>
<dbReference type="PROSITE" id="PS50850">
    <property type="entry name" value="MFS"/>
    <property type="match status" value="1"/>
</dbReference>
<name>A0A2V1D423_9PLEO</name>
<dbReference type="AlphaFoldDB" id="A0A2V1D423"/>
<dbReference type="InterPro" id="IPR020846">
    <property type="entry name" value="MFS_dom"/>
</dbReference>
<feature type="transmembrane region" description="Helical" evidence="2">
    <location>
        <begin position="42"/>
        <end position="60"/>
    </location>
</feature>
<dbReference type="EMBL" id="KZ805745">
    <property type="protein sequence ID" value="PVH91974.1"/>
    <property type="molecule type" value="Genomic_DNA"/>
</dbReference>
<keyword evidence="2" id="KW-1133">Transmembrane helix</keyword>
<keyword evidence="5" id="KW-1185">Reference proteome</keyword>
<reference evidence="4 5" key="1">
    <citation type="journal article" date="2018" name="Sci. Rep.">
        <title>Comparative genomics provides insights into the lifestyle and reveals functional heterogeneity of dark septate endophytic fungi.</title>
        <authorList>
            <person name="Knapp D.G."/>
            <person name="Nemeth J.B."/>
            <person name="Barry K."/>
            <person name="Hainaut M."/>
            <person name="Henrissat B."/>
            <person name="Johnson J."/>
            <person name="Kuo A."/>
            <person name="Lim J.H.P."/>
            <person name="Lipzen A."/>
            <person name="Nolan M."/>
            <person name="Ohm R.A."/>
            <person name="Tamas L."/>
            <person name="Grigoriev I.V."/>
            <person name="Spatafora J.W."/>
            <person name="Nagy L.G."/>
            <person name="Kovacs G.M."/>
        </authorList>
    </citation>
    <scope>NUCLEOTIDE SEQUENCE [LARGE SCALE GENOMIC DNA]</scope>
    <source>
        <strain evidence="4 5">DSE2036</strain>
    </source>
</reference>
<dbReference type="InterPro" id="IPR011701">
    <property type="entry name" value="MFS"/>
</dbReference>
<dbReference type="PANTHER" id="PTHR23520:SF5">
    <property type="entry name" value="TRANSPORTER, PUTATIVE (AFU_ORTHOLOGUE AFUA_3G04000)-RELATED"/>
    <property type="match status" value="1"/>
</dbReference>
<dbReference type="Gene3D" id="1.20.1250.20">
    <property type="entry name" value="MFS general substrate transporter like domains"/>
    <property type="match status" value="1"/>
</dbReference>
<keyword evidence="2" id="KW-0812">Transmembrane</keyword>
<proteinExistence type="predicted"/>
<comment type="subcellular location">
    <subcellularLocation>
        <location evidence="1">Membrane</location>
        <topology evidence="1">Multi-pass membrane protein</topology>
    </subcellularLocation>
</comment>
<feature type="transmembrane region" description="Helical" evidence="2">
    <location>
        <begin position="276"/>
        <end position="302"/>
    </location>
</feature>
<dbReference type="GO" id="GO:0000329">
    <property type="term" value="C:fungal-type vacuole membrane"/>
    <property type="evidence" value="ECO:0007669"/>
    <property type="project" value="TreeGrafter"/>
</dbReference>
<dbReference type="Proteomes" id="UP000244855">
    <property type="component" value="Unassembled WGS sequence"/>
</dbReference>
<accession>A0A2V1D423</accession>
<keyword evidence="2" id="KW-0472">Membrane</keyword>
<dbReference type="PANTHER" id="PTHR23520">
    <property type="entry name" value="TRANSPORTER, PUTATIVE (AFU_ORTHOLOGUE AFUA_3G04000)-RELATED"/>
    <property type="match status" value="1"/>
</dbReference>
<dbReference type="GO" id="GO:0022857">
    <property type="term" value="F:transmembrane transporter activity"/>
    <property type="evidence" value="ECO:0007669"/>
    <property type="project" value="InterPro"/>
</dbReference>
<protein>
    <submittedName>
        <fullName evidence="4">MFS general substrate transporter</fullName>
    </submittedName>
</protein>
<organism evidence="4 5">
    <name type="scientific">Periconia macrospinosa</name>
    <dbReference type="NCBI Taxonomy" id="97972"/>
    <lineage>
        <taxon>Eukaryota</taxon>
        <taxon>Fungi</taxon>
        <taxon>Dikarya</taxon>
        <taxon>Ascomycota</taxon>
        <taxon>Pezizomycotina</taxon>
        <taxon>Dothideomycetes</taxon>
        <taxon>Pleosporomycetidae</taxon>
        <taxon>Pleosporales</taxon>
        <taxon>Massarineae</taxon>
        <taxon>Periconiaceae</taxon>
        <taxon>Periconia</taxon>
    </lineage>
</organism>
<evidence type="ECO:0000256" key="2">
    <source>
        <dbReference type="SAM" id="Phobius"/>
    </source>
</evidence>
<feature type="transmembrane region" description="Helical" evidence="2">
    <location>
        <begin position="314"/>
        <end position="333"/>
    </location>
</feature>
<feature type="transmembrane region" description="Helical" evidence="2">
    <location>
        <begin position="429"/>
        <end position="452"/>
    </location>
</feature>
<feature type="transmembrane region" description="Helical" evidence="2">
    <location>
        <begin position="66"/>
        <end position="88"/>
    </location>
</feature>
<feature type="domain" description="Major facilitator superfamily (MFS) profile" evidence="3">
    <location>
        <begin position="30"/>
        <end position="455"/>
    </location>
</feature>
<evidence type="ECO:0000256" key="1">
    <source>
        <dbReference type="ARBA" id="ARBA00004141"/>
    </source>
</evidence>
<dbReference type="STRING" id="97972.A0A2V1D423"/>
<feature type="transmembrane region" description="Helical" evidence="2">
    <location>
        <begin position="353"/>
        <end position="376"/>
    </location>
</feature>